<name>A0A2U2AGZ9_9GAMM</name>
<reference evidence="4" key="1">
    <citation type="submission" date="2018-05" db="EMBL/GenBank/DDBJ databases">
        <title>Ignatzschineria dubaiensis sp. nov., isolated from necrotic foot tissues of dromedaries (Camelus dromedarius) and associated maggots in Dubai, United Arab Emirates.</title>
        <authorList>
            <person name="Tsang C.C."/>
            <person name="Tang J.Y.M."/>
            <person name="Fong J.Y.H."/>
            <person name="Kinne J."/>
            <person name="Lee H.H."/>
            <person name="Joseph M."/>
            <person name="Jose S."/>
            <person name="Schuster R.K."/>
            <person name="Tang Y."/>
            <person name="Sivakumar S."/>
            <person name="Chen J.H.K."/>
            <person name="Teng J.L.L."/>
            <person name="Lau S.K.P."/>
            <person name="Wernery U."/>
            <person name="Woo P.C.Y."/>
        </authorList>
    </citation>
    <scope>NUCLEOTIDE SEQUENCE [LARGE SCALE GENOMIC DNA]</scope>
    <source>
        <strain evidence="4">KCTC 22644</strain>
    </source>
</reference>
<dbReference type="Gene3D" id="3.40.50.10610">
    <property type="entry name" value="ABC-type transport auxiliary lipoprotein component"/>
    <property type="match status" value="1"/>
</dbReference>
<evidence type="ECO:0000256" key="1">
    <source>
        <dbReference type="SAM" id="SignalP"/>
    </source>
</evidence>
<dbReference type="InterPro" id="IPR005586">
    <property type="entry name" value="ABC_trans_aux"/>
</dbReference>
<evidence type="ECO:0000313" key="4">
    <source>
        <dbReference type="Proteomes" id="UP000245020"/>
    </source>
</evidence>
<keyword evidence="1" id="KW-0732">Signal</keyword>
<feature type="domain" description="ABC-type transport auxiliary lipoprotein component" evidence="2">
    <location>
        <begin position="29"/>
        <end position="189"/>
    </location>
</feature>
<sequence length="197" mass="21880">MKSFKNWLIIAILPLVIAGCASAPAKTNYLLSTETTPVANSAHALPSLLVSQVRSLGRLSTEMFYSRSPNEIESFTQNEWAAPPAQLIQAAITQDLDNRGLFEYVVMAPTNISAAYRLDMSILEMRQYFPNETESYITLKLQARLINNRNNQIVKTYTYNEQVPAPTYDAAGGVKAYNSALNSIADRLAQALTRTVR</sequence>
<feature type="signal peptide" evidence="1">
    <location>
        <begin position="1"/>
        <end position="23"/>
    </location>
</feature>
<gene>
    <name evidence="3" type="ORF">DC083_01745</name>
</gene>
<dbReference type="AlphaFoldDB" id="A0A2U2AGZ9"/>
<dbReference type="OrthoDB" id="7057741at2"/>
<feature type="chain" id="PRO_5015452026" description="ABC-type transport auxiliary lipoprotein component domain-containing protein" evidence="1">
    <location>
        <begin position="24"/>
        <end position="197"/>
    </location>
</feature>
<dbReference type="EMBL" id="QEWQ01000001">
    <property type="protein sequence ID" value="PWD81928.1"/>
    <property type="molecule type" value="Genomic_DNA"/>
</dbReference>
<dbReference type="Pfam" id="PF03886">
    <property type="entry name" value="ABC_trans_aux"/>
    <property type="match status" value="1"/>
</dbReference>
<evidence type="ECO:0000259" key="2">
    <source>
        <dbReference type="Pfam" id="PF03886"/>
    </source>
</evidence>
<proteinExistence type="predicted"/>
<keyword evidence="4" id="KW-1185">Reference proteome</keyword>
<dbReference type="Proteomes" id="UP000245020">
    <property type="component" value="Unassembled WGS sequence"/>
</dbReference>
<protein>
    <recommendedName>
        <fullName evidence="2">ABC-type transport auxiliary lipoprotein component domain-containing protein</fullName>
    </recommendedName>
</protein>
<organism evidence="3 4">
    <name type="scientific">Ignatzschineria ureiclastica</name>
    <dbReference type="NCBI Taxonomy" id="472582"/>
    <lineage>
        <taxon>Bacteria</taxon>
        <taxon>Pseudomonadati</taxon>
        <taxon>Pseudomonadota</taxon>
        <taxon>Gammaproteobacteria</taxon>
        <taxon>Cardiobacteriales</taxon>
        <taxon>Ignatzschineriaceae</taxon>
        <taxon>Ignatzschineria</taxon>
    </lineage>
</organism>
<dbReference type="SUPFAM" id="SSF159594">
    <property type="entry name" value="XCC0632-like"/>
    <property type="match status" value="1"/>
</dbReference>
<accession>A0A2U2AGZ9</accession>
<evidence type="ECO:0000313" key="3">
    <source>
        <dbReference type="EMBL" id="PWD81928.1"/>
    </source>
</evidence>
<dbReference type="PROSITE" id="PS51257">
    <property type="entry name" value="PROKAR_LIPOPROTEIN"/>
    <property type="match status" value="1"/>
</dbReference>
<comment type="caution">
    <text evidence="3">The sequence shown here is derived from an EMBL/GenBank/DDBJ whole genome shotgun (WGS) entry which is preliminary data.</text>
</comment>
<dbReference type="RefSeq" id="WP_109188545.1">
    <property type="nucleotide sequence ID" value="NZ_BMYA01000001.1"/>
</dbReference>